<evidence type="ECO:0000313" key="2">
    <source>
        <dbReference type="Proteomes" id="UP000319557"/>
    </source>
</evidence>
<dbReference type="Proteomes" id="UP000319557">
    <property type="component" value="Chromosome"/>
</dbReference>
<protein>
    <submittedName>
        <fullName evidence="1">Uncharacterized protein</fullName>
    </submittedName>
</protein>
<dbReference type="AlphaFoldDB" id="A0A517LY82"/>
<name>A0A517LY82_9BACT</name>
<gene>
    <name evidence="1" type="ORF">EC9_17480</name>
</gene>
<reference evidence="1 2" key="1">
    <citation type="submission" date="2019-02" db="EMBL/GenBank/DDBJ databases">
        <title>Deep-cultivation of Planctomycetes and their phenomic and genomic characterization uncovers novel biology.</title>
        <authorList>
            <person name="Wiegand S."/>
            <person name="Jogler M."/>
            <person name="Boedeker C."/>
            <person name="Pinto D."/>
            <person name="Vollmers J."/>
            <person name="Rivas-Marin E."/>
            <person name="Kohn T."/>
            <person name="Peeters S.H."/>
            <person name="Heuer A."/>
            <person name="Rast P."/>
            <person name="Oberbeckmann S."/>
            <person name="Bunk B."/>
            <person name="Jeske O."/>
            <person name="Meyerdierks A."/>
            <person name="Storesund J.E."/>
            <person name="Kallscheuer N."/>
            <person name="Luecker S."/>
            <person name="Lage O.M."/>
            <person name="Pohl T."/>
            <person name="Merkel B.J."/>
            <person name="Hornburger P."/>
            <person name="Mueller R.-W."/>
            <person name="Bruemmer F."/>
            <person name="Labrenz M."/>
            <person name="Spormann A.M."/>
            <person name="Op den Camp H."/>
            <person name="Overmann J."/>
            <person name="Amann R."/>
            <person name="Jetten M.S.M."/>
            <person name="Mascher T."/>
            <person name="Medema M.H."/>
            <person name="Devos D.P."/>
            <person name="Kaster A.-K."/>
            <person name="Ovreas L."/>
            <person name="Rohde M."/>
            <person name="Galperin M.Y."/>
            <person name="Jogler C."/>
        </authorList>
    </citation>
    <scope>NUCLEOTIDE SEQUENCE [LARGE SCALE GENOMIC DNA]</scope>
    <source>
        <strain evidence="1 2">EC9</strain>
    </source>
</reference>
<evidence type="ECO:0000313" key="1">
    <source>
        <dbReference type="EMBL" id="QDS87569.1"/>
    </source>
</evidence>
<organism evidence="1 2">
    <name type="scientific">Rosistilla ulvae</name>
    <dbReference type="NCBI Taxonomy" id="1930277"/>
    <lineage>
        <taxon>Bacteria</taxon>
        <taxon>Pseudomonadati</taxon>
        <taxon>Planctomycetota</taxon>
        <taxon>Planctomycetia</taxon>
        <taxon>Pirellulales</taxon>
        <taxon>Pirellulaceae</taxon>
        <taxon>Rosistilla</taxon>
    </lineage>
</organism>
<sequence>MPANIENGGAEADCRTMDSAMVLATEGAENTEVASLFNASEQQRLPMFQLVECSAVRKPAHLLSPESQIFDWSILLAT</sequence>
<keyword evidence="2" id="KW-1185">Reference proteome</keyword>
<dbReference type="KEGG" id="ruv:EC9_17480"/>
<proteinExistence type="predicted"/>
<dbReference type="EMBL" id="CP036261">
    <property type="protein sequence ID" value="QDS87569.1"/>
    <property type="molecule type" value="Genomic_DNA"/>
</dbReference>
<accession>A0A517LY82</accession>